<dbReference type="Proteomes" id="UP000241436">
    <property type="component" value="Unassembled WGS sequence"/>
</dbReference>
<reference evidence="2 3" key="1">
    <citation type="submission" date="2017-09" db="EMBL/GenBank/DDBJ databases">
        <title>Bloom of a denitrifying methanotroph, Candidatus Methylomirabilis limnetica, in a deep stratified lake.</title>
        <authorList>
            <person name="Graf J.S."/>
            <person name="Marchant H.K."/>
            <person name="Tienken D."/>
            <person name="Hach P.F."/>
            <person name="Brand A."/>
            <person name="Schubert C.J."/>
            <person name="Kuypers M.M."/>
            <person name="Milucka J."/>
        </authorList>
    </citation>
    <scope>NUCLEOTIDE SEQUENCE [LARGE SCALE GENOMIC DNA]</scope>
    <source>
        <strain evidence="2 3">Zug</strain>
    </source>
</reference>
<name>A0A2T4TW17_9BACT</name>
<organism evidence="2 3">
    <name type="scientific">Candidatus Methylomirabilis limnetica</name>
    <dbReference type="NCBI Taxonomy" id="2033718"/>
    <lineage>
        <taxon>Bacteria</taxon>
        <taxon>Candidatus Methylomirabilota</taxon>
        <taxon>Candidatus Methylomirabilia</taxon>
        <taxon>Candidatus Methylomirabilales</taxon>
        <taxon>Candidatus Methylomirabilaceae</taxon>
        <taxon>Candidatus Methylomirabilis</taxon>
    </lineage>
</organism>
<dbReference type="GO" id="GO:0006629">
    <property type="term" value="P:lipid metabolic process"/>
    <property type="evidence" value="ECO:0007669"/>
    <property type="project" value="InterPro"/>
</dbReference>
<comment type="caution">
    <text evidence="2">The sequence shown here is derived from an EMBL/GenBank/DDBJ whole genome shotgun (WGS) entry which is preliminary data.</text>
</comment>
<dbReference type="SUPFAM" id="SSF51695">
    <property type="entry name" value="PLC-like phosphodiesterases"/>
    <property type="match status" value="1"/>
</dbReference>
<proteinExistence type="predicted"/>
<keyword evidence="3" id="KW-1185">Reference proteome</keyword>
<dbReference type="PROSITE" id="PS51704">
    <property type="entry name" value="GP_PDE"/>
    <property type="match status" value="1"/>
</dbReference>
<evidence type="ECO:0000259" key="1">
    <source>
        <dbReference type="PROSITE" id="PS51704"/>
    </source>
</evidence>
<dbReference type="PANTHER" id="PTHR46211:SF1">
    <property type="entry name" value="GLYCEROPHOSPHODIESTER PHOSPHODIESTERASE, CYTOPLASMIC"/>
    <property type="match status" value="1"/>
</dbReference>
<evidence type="ECO:0000313" key="2">
    <source>
        <dbReference type="EMBL" id="PTL35306.1"/>
    </source>
</evidence>
<dbReference type="Gene3D" id="3.20.20.190">
    <property type="entry name" value="Phosphatidylinositol (PI) phosphodiesterase"/>
    <property type="match status" value="1"/>
</dbReference>
<dbReference type="InterPro" id="IPR017946">
    <property type="entry name" value="PLC-like_Pdiesterase_TIM-brl"/>
</dbReference>
<dbReference type="Pfam" id="PF03009">
    <property type="entry name" value="GDPD"/>
    <property type="match status" value="1"/>
</dbReference>
<dbReference type="OrthoDB" id="384721at2"/>
<dbReference type="InterPro" id="IPR030395">
    <property type="entry name" value="GP_PDE_dom"/>
</dbReference>
<sequence>MTLNIAHRGAAALAPENTMAAFAMAVELGADAIELDLHVSRDGELVVIHDNTLDRTTDGEGPVHARSLQELKQLDAGRWFGESFAGQRIPTLDEVLDRFSGKVPLALEIKAGSAFFRGIEERVVAVLREHRVVSRVAVASFDHHALLRLKELEPCLRTGALLVGRPVSMSAVAGPSKADAMALEFSLVTKTEIDACRAAGLQLVVWVVNEPAQMRHFIDLGIDGIITDSPDLLRQVLSEQRESPQDLKSE</sequence>
<gene>
    <name evidence="2" type="ORF">CLG94_10385</name>
</gene>
<dbReference type="AlphaFoldDB" id="A0A2T4TW17"/>
<evidence type="ECO:0000313" key="3">
    <source>
        <dbReference type="Proteomes" id="UP000241436"/>
    </source>
</evidence>
<protein>
    <submittedName>
        <fullName evidence="2">Glycerophosphodiester phosphodiesterase</fullName>
    </submittedName>
</protein>
<dbReference type="PANTHER" id="PTHR46211">
    <property type="entry name" value="GLYCEROPHOSPHORYL DIESTER PHOSPHODIESTERASE"/>
    <property type="match status" value="1"/>
</dbReference>
<feature type="domain" description="GP-PDE" evidence="1">
    <location>
        <begin position="2"/>
        <end position="237"/>
    </location>
</feature>
<dbReference type="EMBL" id="NVQC01000026">
    <property type="protein sequence ID" value="PTL35306.1"/>
    <property type="molecule type" value="Genomic_DNA"/>
</dbReference>
<dbReference type="GO" id="GO:0008081">
    <property type="term" value="F:phosphoric diester hydrolase activity"/>
    <property type="evidence" value="ECO:0007669"/>
    <property type="project" value="InterPro"/>
</dbReference>
<accession>A0A2T4TW17</accession>
<reference evidence="3" key="2">
    <citation type="journal article" date="2018" name="Environ. Microbiol.">
        <title>Bloom of a denitrifying methanotroph, 'Candidatus Methylomirabilis limnetica', in a deep stratified lake.</title>
        <authorList>
            <person name="Graf J.S."/>
            <person name="Mayr M.J."/>
            <person name="Marchant H.K."/>
            <person name="Tienken D."/>
            <person name="Hach P.F."/>
            <person name="Brand A."/>
            <person name="Schubert C.J."/>
            <person name="Kuypers M.M."/>
            <person name="Milucka J."/>
        </authorList>
    </citation>
    <scope>NUCLEOTIDE SEQUENCE [LARGE SCALE GENOMIC DNA]</scope>
    <source>
        <strain evidence="3">Zug</strain>
    </source>
</reference>
<dbReference type="RefSeq" id="WP_107563312.1">
    <property type="nucleotide sequence ID" value="NZ_NVQC01000026.1"/>
</dbReference>